<dbReference type="PANTHER" id="PTHR10075:SF14">
    <property type="entry name" value="CELL ADHESION MOLECULE DSCAM2-RELATED"/>
    <property type="match status" value="1"/>
</dbReference>
<evidence type="ECO:0000256" key="1">
    <source>
        <dbReference type="ARBA" id="ARBA00023319"/>
    </source>
</evidence>
<dbReference type="SUPFAM" id="SSF48726">
    <property type="entry name" value="Immunoglobulin"/>
    <property type="match status" value="1"/>
</dbReference>
<dbReference type="GO" id="GO:0007156">
    <property type="term" value="P:homophilic cell adhesion via plasma membrane adhesion molecules"/>
    <property type="evidence" value="ECO:0007669"/>
    <property type="project" value="TreeGrafter"/>
</dbReference>
<dbReference type="Gene3D" id="2.60.40.10">
    <property type="entry name" value="Immunoglobulins"/>
    <property type="match status" value="1"/>
</dbReference>
<gene>
    <name evidence="5" type="primary">LOC106181728</name>
</gene>
<dbReference type="GeneID" id="106181728"/>
<keyword evidence="1" id="KW-0393">Immunoglobulin domain</keyword>
<dbReference type="InterPro" id="IPR013098">
    <property type="entry name" value="Ig_I-set"/>
</dbReference>
<organism evidence="4 5">
    <name type="scientific">Lingula anatina</name>
    <name type="common">Brachiopod</name>
    <name type="synonym">Lingula unguis</name>
    <dbReference type="NCBI Taxonomy" id="7574"/>
    <lineage>
        <taxon>Eukaryota</taxon>
        <taxon>Metazoa</taxon>
        <taxon>Spiralia</taxon>
        <taxon>Lophotrochozoa</taxon>
        <taxon>Brachiopoda</taxon>
        <taxon>Linguliformea</taxon>
        <taxon>Lingulata</taxon>
        <taxon>Lingulida</taxon>
        <taxon>Linguloidea</taxon>
        <taxon>Lingulidae</taxon>
        <taxon>Lingula</taxon>
    </lineage>
</organism>
<keyword evidence="2" id="KW-0812">Transmembrane</keyword>
<dbReference type="Proteomes" id="UP000085678">
    <property type="component" value="Unplaced"/>
</dbReference>
<dbReference type="KEGG" id="lak:106181728"/>
<dbReference type="RefSeq" id="XP_013421649.1">
    <property type="nucleotide sequence ID" value="XM_013566195.1"/>
</dbReference>
<dbReference type="AlphaFoldDB" id="A0A1S3KGR5"/>
<dbReference type="PROSITE" id="PS50835">
    <property type="entry name" value="IG_LIKE"/>
    <property type="match status" value="1"/>
</dbReference>
<evidence type="ECO:0000313" key="4">
    <source>
        <dbReference type="Proteomes" id="UP000085678"/>
    </source>
</evidence>
<feature type="domain" description="Ig-like" evidence="3">
    <location>
        <begin position="126"/>
        <end position="215"/>
    </location>
</feature>
<dbReference type="GO" id="GO:0070593">
    <property type="term" value="P:dendrite self-avoidance"/>
    <property type="evidence" value="ECO:0007669"/>
    <property type="project" value="TreeGrafter"/>
</dbReference>
<dbReference type="PANTHER" id="PTHR10075">
    <property type="entry name" value="BASIGIN RELATED"/>
    <property type="match status" value="1"/>
</dbReference>
<reference evidence="5" key="1">
    <citation type="submission" date="2025-08" db="UniProtKB">
        <authorList>
            <consortium name="RefSeq"/>
        </authorList>
    </citation>
    <scope>IDENTIFICATION</scope>
    <source>
        <tissue evidence="5">Gonads</tissue>
    </source>
</reference>
<dbReference type="InParanoid" id="A0A1S3KGR5"/>
<dbReference type="GO" id="GO:0098632">
    <property type="term" value="F:cell-cell adhesion mediator activity"/>
    <property type="evidence" value="ECO:0007669"/>
    <property type="project" value="TreeGrafter"/>
</dbReference>
<dbReference type="InterPro" id="IPR013783">
    <property type="entry name" value="Ig-like_fold"/>
</dbReference>
<feature type="transmembrane region" description="Helical" evidence="2">
    <location>
        <begin position="229"/>
        <end position="255"/>
    </location>
</feature>
<dbReference type="GO" id="GO:0007411">
    <property type="term" value="P:axon guidance"/>
    <property type="evidence" value="ECO:0007669"/>
    <property type="project" value="TreeGrafter"/>
</dbReference>
<dbReference type="InterPro" id="IPR007110">
    <property type="entry name" value="Ig-like_dom"/>
</dbReference>
<sequence>MVLKSNSSAVGEEGCDFDQPVFVSPHCRERYCAWKYDAVVGENVTLVCTVNYTADSGSSLYLSYASCRQPCSPLRQDCPSNKTLPCRISHVIRAVKEIDEDRWTCSVHHPQCLNHNSIELKLNVRPQKTIKLDKSPVNHTVRVGETVSFDSYAEGYPEPTPEWWHDGLFMASSPHIDMDDNGTITIYNVSKDDAGVYRVTWEGKYGKVASSANLVVEDEPSPAGHQFQWWWLAVGGVGAIALLVVTIVGFIRAVFTPHVDERNFA</sequence>
<protein>
    <submittedName>
        <fullName evidence="5">Vascular endothelial growth factor receptor 2-like</fullName>
    </submittedName>
</protein>
<dbReference type="GO" id="GO:0030424">
    <property type="term" value="C:axon"/>
    <property type="evidence" value="ECO:0007669"/>
    <property type="project" value="TreeGrafter"/>
</dbReference>
<accession>A0A1S3KGR5</accession>
<evidence type="ECO:0000259" key="3">
    <source>
        <dbReference type="PROSITE" id="PS50835"/>
    </source>
</evidence>
<keyword evidence="4" id="KW-1185">Reference proteome</keyword>
<dbReference type="SMART" id="SM00409">
    <property type="entry name" value="IG"/>
    <property type="match status" value="2"/>
</dbReference>
<dbReference type="OrthoDB" id="6413299at2759"/>
<dbReference type="GO" id="GO:0005886">
    <property type="term" value="C:plasma membrane"/>
    <property type="evidence" value="ECO:0007669"/>
    <property type="project" value="TreeGrafter"/>
</dbReference>
<dbReference type="STRING" id="7574.A0A1S3KGR5"/>
<dbReference type="InterPro" id="IPR003599">
    <property type="entry name" value="Ig_sub"/>
</dbReference>
<dbReference type="Pfam" id="PF07679">
    <property type="entry name" value="I-set"/>
    <property type="match status" value="1"/>
</dbReference>
<keyword evidence="2" id="KW-1133">Transmembrane helix</keyword>
<evidence type="ECO:0000313" key="5">
    <source>
        <dbReference type="RefSeq" id="XP_013421649.1"/>
    </source>
</evidence>
<evidence type="ECO:0000256" key="2">
    <source>
        <dbReference type="SAM" id="Phobius"/>
    </source>
</evidence>
<keyword evidence="2" id="KW-0472">Membrane</keyword>
<name>A0A1S3KGR5_LINAN</name>
<proteinExistence type="predicted"/>
<dbReference type="InterPro" id="IPR036179">
    <property type="entry name" value="Ig-like_dom_sf"/>
</dbReference>